<proteinExistence type="inferred from homology"/>
<dbReference type="InterPro" id="IPR050175">
    <property type="entry name" value="Complex_I_Subunit_2"/>
</dbReference>
<keyword evidence="9 17" id="KW-1278">Translocase</keyword>
<dbReference type="Pfam" id="PF00361">
    <property type="entry name" value="Proton_antipo_M"/>
    <property type="match status" value="1"/>
</dbReference>
<evidence type="ECO:0000259" key="18">
    <source>
        <dbReference type="Pfam" id="PF00361"/>
    </source>
</evidence>
<evidence type="ECO:0000256" key="17">
    <source>
        <dbReference type="RuleBase" id="RU003403"/>
    </source>
</evidence>
<keyword evidence="10 17" id="KW-0249">Electron transport</keyword>
<evidence type="ECO:0000313" key="20">
    <source>
        <dbReference type="EMBL" id="AWU49769.1"/>
    </source>
</evidence>
<feature type="transmembrane region" description="Helical" evidence="17">
    <location>
        <begin position="92"/>
        <end position="115"/>
    </location>
</feature>
<dbReference type="InterPro" id="IPR001750">
    <property type="entry name" value="ND/Mrp_TM"/>
</dbReference>
<dbReference type="PANTHER" id="PTHR46552">
    <property type="entry name" value="NADH-UBIQUINONE OXIDOREDUCTASE CHAIN 2"/>
    <property type="match status" value="1"/>
</dbReference>
<evidence type="ECO:0000256" key="15">
    <source>
        <dbReference type="ARBA" id="ARBA00023136"/>
    </source>
</evidence>
<evidence type="ECO:0000256" key="16">
    <source>
        <dbReference type="ARBA" id="ARBA00049551"/>
    </source>
</evidence>
<keyword evidence="11 17" id="KW-1133">Transmembrane helix</keyword>
<evidence type="ECO:0000256" key="13">
    <source>
        <dbReference type="ARBA" id="ARBA00023075"/>
    </source>
</evidence>
<reference evidence="20" key="2">
    <citation type="journal article" date="2018" name="J. Zool. Syst. Evol. Res.">
        <title>Evolutionary insights into the North American Necturus beyeri complex (Amphibia: Caudata) based on molecular genetic and morphological analyses.</title>
        <authorList>
            <person name="Chabarria R.E."/>
            <person name="Murray C.M."/>
            <person name="Moler P.E."/>
            <person name="Bart H.L."/>
            <person name="Crother B.I."/>
            <person name="Guyer C."/>
        </authorList>
    </citation>
    <scope>NUCLEOTIDE SEQUENCE</scope>
    <source>
        <strain evidence="20">NS026</strain>
    </source>
</reference>
<reference evidence="20" key="1">
    <citation type="submission" date="2017-10" db="EMBL/GenBank/DDBJ databases">
        <authorList>
            <person name="Banno H."/>
            <person name="Chua N.-H."/>
        </authorList>
    </citation>
    <scope>NUCLEOTIDE SEQUENCE</scope>
    <source>
        <strain evidence="20">NS026</strain>
    </source>
</reference>
<name>A0A2U9QLD6_9SALA</name>
<evidence type="ECO:0000256" key="4">
    <source>
        <dbReference type="ARBA" id="ARBA00021008"/>
    </source>
</evidence>
<keyword evidence="8 17" id="KW-0999">Mitochondrion inner membrane</keyword>
<feature type="transmembrane region" description="Helical" evidence="17">
    <location>
        <begin position="178"/>
        <end position="196"/>
    </location>
</feature>
<comment type="catalytic activity">
    <reaction evidence="16 17">
        <text>a ubiquinone + NADH + 5 H(+)(in) = a ubiquinol + NAD(+) + 4 H(+)(out)</text>
        <dbReference type="Rhea" id="RHEA:29091"/>
        <dbReference type="Rhea" id="RHEA-COMP:9565"/>
        <dbReference type="Rhea" id="RHEA-COMP:9566"/>
        <dbReference type="ChEBI" id="CHEBI:15378"/>
        <dbReference type="ChEBI" id="CHEBI:16389"/>
        <dbReference type="ChEBI" id="CHEBI:17976"/>
        <dbReference type="ChEBI" id="CHEBI:57540"/>
        <dbReference type="ChEBI" id="CHEBI:57945"/>
        <dbReference type="EC" id="7.1.1.2"/>
    </reaction>
</comment>
<evidence type="ECO:0000256" key="1">
    <source>
        <dbReference type="ARBA" id="ARBA00004448"/>
    </source>
</evidence>
<keyword evidence="14 17" id="KW-0496">Mitochondrion</keyword>
<feature type="transmembrane region" description="Helical" evidence="17">
    <location>
        <begin position="59"/>
        <end position="80"/>
    </location>
</feature>
<feature type="domain" description="NADH dehydrogenase subunit 2 C-terminal" evidence="19">
    <location>
        <begin position="290"/>
        <end position="342"/>
    </location>
</feature>
<evidence type="ECO:0000256" key="8">
    <source>
        <dbReference type="ARBA" id="ARBA00022792"/>
    </source>
</evidence>
<evidence type="ECO:0000256" key="2">
    <source>
        <dbReference type="ARBA" id="ARBA00007012"/>
    </source>
</evidence>
<evidence type="ECO:0000256" key="5">
    <source>
        <dbReference type="ARBA" id="ARBA00022448"/>
    </source>
</evidence>
<dbReference type="InterPro" id="IPR003917">
    <property type="entry name" value="NADH_UbQ_OxRdtase_chain2"/>
</dbReference>
<feature type="transmembrane region" description="Helical" evidence="17">
    <location>
        <begin position="151"/>
        <end position="171"/>
    </location>
</feature>
<protein>
    <recommendedName>
        <fullName evidence="4 17">NADH-ubiquinone oxidoreductase chain 2</fullName>
        <ecNumber evidence="3 17">7.1.1.2</ecNumber>
    </recommendedName>
</protein>
<evidence type="ECO:0000256" key="6">
    <source>
        <dbReference type="ARBA" id="ARBA00022660"/>
    </source>
</evidence>
<dbReference type="GO" id="GO:0005743">
    <property type="term" value="C:mitochondrial inner membrane"/>
    <property type="evidence" value="ECO:0007669"/>
    <property type="project" value="UniProtKB-SubCell"/>
</dbReference>
<evidence type="ECO:0000256" key="14">
    <source>
        <dbReference type="ARBA" id="ARBA00023128"/>
    </source>
</evidence>
<feature type="transmembrane region" description="Helical" evidence="17">
    <location>
        <begin position="234"/>
        <end position="254"/>
    </location>
</feature>
<evidence type="ECO:0000256" key="7">
    <source>
        <dbReference type="ARBA" id="ARBA00022692"/>
    </source>
</evidence>
<dbReference type="Pfam" id="PF06444">
    <property type="entry name" value="NADH_dehy_S2_C"/>
    <property type="match status" value="1"/>
</dbReference>
<feature type="transmembrane region" description="Helical" evidence="17">
    <location>
        <begin position="202"/>
        <end position="222"/>
    </location>
</feature>
<dbReference type="InterPro" id="IPR010933">
    <property type="entry name" value="NADH_DH_su2_C"/>
</dbReference>
<geneLocation type="mitochondrion" evidence="20"/>
<feature type="transmembrane region" description="Helical" evidence="17">
    <location>
        <begin position="320"/>
        <end position="345"/>
    </location>
</feature>
<dbReference type="PANTHER" id="PTHR46552:SF1">
    <property type="entry name" value="NADH-UBIQUINONE OXIDOREDUCTASE CHAIN 2"/>
    <property type="match status" value="1"/>
</dbReference>
<comment type="subcellular location">
    <subcellularLocation>
        <location evidence="1 17">Mitochondrion inner membrane</location>
        <topology evidence="1 17">Multi-pass membrane protein</topology>
    </subcellularLocation>
</comment>
<evidence type="ECO:0000259" key="19">
    <source>
        <dbReference type="Pfam" id="PF06444"/>
    </source>
</evidence>
<feature type="domain" description="NADH:quinone oxidoreductase/Mrp antiporter transmembrane" evidence="18">
    <location>
        <begin position="23"/>
        <end position="289"/>
    </location>
</feature>
<dbReference type="AlphaFoldDB" id="A0A2U9QLD6"/>
<gene>
    <name evidence="20" type="primary">ND2</name>
</gene>
<dbReference type="EC" id="7.1.1.2" evidence="3 17"/>
<keyword evidence="7 17" id="KW-0812">Transmembrane</keyword>
<keyword evidence="5" id="KW-0813">Transport</keyword>
<dbReference type="GO" id="GO:0008137">
    <property type="term" value="F:NADH dehydrogenase (ubiquinone) activity"/>
    <property type="evidence" value="ECO:0007669"/>
    <property type="project" value="UniProtKB-EC"/>
</dbReference>
<organism evidence="20">
    <name type="scientific">Necturus beyeri</name>
    <name type="common">Gulf Coast waterdog</name>
    <dbReference type="NCBI Taxonomy" id="324346"/>
    <lineage>
        <taxon>Eukaryota</taxon>
        <taxon>Metazoa</taxon>
        <taxon>Chordata</taxon>
        <taxon>Craniata</taxon>
        <taxon>Vertebrata</taxon>
        <taxon>Euteleostomi</taxon>
        <taxon>Amphibia</taxon>
        <taxon>Batrachia</taxon>
        <taxon>Caudata</taxon>
        <taxon>Salamandroidea</taxon>
        <taxon>Proteidae</taxon>
        <taxon>Necturus</taxon>
    </lineage>
</organism>
<evidence type="ECO:0000256" key="12">
    <source>
        <dbReference type="ARBA" id="ARBA00023027"/>
    </source>
</evidence>
<comment type="function">
    <text evidence="17">Core subunit of the mitochondrial membrane respiratory chain NADH dehydrogenase (Complex I) which catalyzes electron transfer from NADH through the respiratory chain, using ubiquinone as an electron acceptor. Essential for the catalytic activity and assembly of complex I.</text>
</comment>
<keyword evidence="6 17" id="KW-0679">Respiratory chain</keyword>
<dbReference type="GO" id="GO:0006120">
    <property type="term" value="P:mitochondrial electron transport, NADH to ubiquinone"/>
    <property type="evidence" value="ECO:0007669"/>
    <property type="project" value="InterPro"/>
</dbReference>
<evidence type="ECO:0000256" key="10">
    <source>
        <dbReference type="ARBA" id="ARBA00022982"/>
    </source>
</evidence>
<comment type="similarity">
    <text evidence="2 17">Belongs to the complex I subunit 2 family.</text>
</comment>
<accession>A0A2U9QLD6</accession>
<feature type="transmembrane region" description="Helical" evidence="17">
    <location>
        <begin position="274"/>
        <end position="294"/>
    </location>
</feature>
<keyword evidence="12 17" id="KW-0520">NAD</keyword>
<dbReference type="PRINTS" id="PR01436">
    <property type="entry name" value="NADHDHGNASE2"/>
</dbReference>
<sequence>MSPYALSILLSSLSVGTMITIISDHWFLAWMGLEINTLAIIPLMSKAHHPRATEATTKYFLIQASASALVLFSTMTNAWLTGNWTITGIENWLSSALLTSALAMKLGIAPFHLWLPDILQGLDLLTGLILSTWQKLAPMILMVQINHELNTSLLTIMAILSILIGGWGGLNQIQLRKILAFSSIAHLGWMMLVMLFSPNLALFNLIIYLFMTASMFLMLMVLKSTNINKLSTSWTKNPTLAAIMMLTLMSLGGLPPMSGFVPKMLIMMELISQNMTTIATTAAISSMLSLFFYLRLSYTLSLTTSPNITNSHLTWRLTPFYMMLIPAPIILSTMIMPIMSTLYMLI</sequence>
<evidence type="ECO:0000256" key="11">
    <source>
        <dbReference type="ARBA" id="ARBA00022989"/>
    </source>
</evidence>
<keyword evidence="15 17" id="KW-0472">Membrane</keyword>
<evidence type="ECO:0000256" key="9">
    <source>
        <dbReference type="ARBA" id="ARBA00022967"/>
    </source>
</evidence>
<dbReference type="EMBL" id="MG137197">
    <property type="protein sequence ID" value="AWU49769.1"/>
    <property type="molecule type" value="Genomic_DNA"/>
</dbReference>
<keyword evidence="13 17" id="KW-0830">Ubiquinone</keyword>
<evidence type="ECO:0000256" key="3">
    <source>
        <dbReference type="ARBA" id="ARBA00012944"/>
    </source>
</evidence>